<dbReference type="HOGENOM" id="CLU_2174059_0_0_1"/>
<dbReference type="AlphaFoldDB" id="T1HIG7"/>
<organism evidence="1 2">
    <name type="scientific">Rhodnius prolixus</name>
    <name type="common">Triatomid bug</name>
    <dbReference type="NCBI Taxonomy" id="13249"/>
    <lineage>
        <taxon>Eukaryota</taxon>
        <taxon>Metazoa</taxon>
        <taxon>Ecdysozoa</taxon>
        <taxon>Arthropoda</taxon>
        <taxon>Hexapoda</taxon>
        <taxon>Insecta</taxon>
        <taxon>Pterygota</taxon>
        <taxon>Neoptera</taxon>
        <taxon>Paraneoptera</taxon>
        <taxon>Hemiptera</taxon>
        <taxon>Heteroptera</taxon>
        <taxon>Panheteroptera</taxon>
        <taxon>Cimicomorpha</taxon>
        <taxon>Reduviidae</taxon>
        <taxon>Triatominae</taxon>
        <taxon>Rhodnius</taxon>
    </lineage>
</organism>
<dbReference type="EMBL" id="ACPB03010266">
    <property type="status" value="NOT_ANNOTATED_CDS"/>
    <property type="molecule type" value="Genomic_DNA"/>
</dbReference>
<dbReference type="VEuPathDB" id="VectorBase:RPRC003840"/>
<evidence type="ECO:0000313" key="2">
    <source>
        <dbReference type="Proteomes" id="UP000015103"/>
    </source>
</evidence>
<dbReference type="Proteomes" id="UP000015103">
    <property type="component" value="Unassembled WGS sequence"/>
</dbReference>
<sequence>MSELMERIYFMRELGFPKKLIRLIAAMCLKGNCGKAMVQGRISREFEINSVLRQGFKVPDVPTLFNTVLQGVMRRLSIKKALYGYPGGRRLRSWPRMRDMERVIQKYGKP</sequence>
<proteinExistence type="predicted"/>
<dbReference type="InParanoid" id="T1HIG7"/>
<evidence type="ECO:0000313" key="1">
    <source>
        <dbReference type="EnsemblMetazoa" id="RPRC003840-PA"/>
    </source>
</evidence>
<name>T1HIG7_RHOPR</name>
<keyword evidence="2" id="KW-1185">Reference proteome</keyword>
<accession>T1HIG7</accession>
<reference evidence="1" key="1">
    <citation type="submission" date="2015-05" db="UniProtKB">
        <authorList>
            <consortium name="EnsemblMetazoa"/>
        </authorList>
    </citation>
    <scope>IDENTIFICATION</scope>
</reference>
<dbReference type="EnsemblMetazoa" id="RPRC003840-RA">
    <property type="protein sequence ID" value="RPRC003840-PA"/>
    <property type="gene ID" value="RPRC003840"/>
</dbReference>
<protein>
    <submittedName>
        <fullName evidence="1">Uncharacterized protein</fullName>
    </submittedName>
</protein>